<protein>
    <submittedName>
        <fullName evidence="4">Glycosyltransferase</fullName>
    </submittedName>
</protein>
<dbReference type="CDD" id="cd00761">
    <property type="entry name" value="Glyco_tranf_GTA_type"/>
    <property type="match status" value="1"/>
</dbReference>
<dbReference type="PANTHER" id="PTHR22916:SF51">
    <property type="entry name" value="GLYCOSYLTRANSFERASE EPSH-RELATED"/>
    <property type="match status" value="1"/>
</dbReference>
<dbReference type="RefSeq" id="WP_138841089.1">
    <property type="nucleotide sequence ID" value="NZ_VCPD01000002.1"/>
</dbReference>
<evidence type="ECO:0000256" key="2">
    <source>
        <dbReference type="ARBA" id="ARBA00022679"/>
    </source>
</evidence>
<dbReference type="Gene3D" id="3.40.50.150">
    <property type="entry name" value="Vaccinia Virus protein VP39"/>
    <property type="match status" value="1"/>
</dbReference>
<evidence type="ECO:0000256" key="1">
    <source>
        <dbReference type="ARBA" id="ARBA00022676"/>
    </source>
</evidence>
<sequence>MTEIACPVLVSYEITEGTGDLYLATVSLIALQRLLGNELSKIEVVIPDPAVAHDARANWSLAKEMEISIVEIPSLGVDDISPEGGFLIRGAPIVLACQELTIEHSFTISDGSRRAVCITRGQESPETPPPADIFPLQARLGASSQPDRHVFPDINDAVFAELRETIRRHHRNGYFWDYRYRSNPQLGSGVGSRGIYQTIKREVLNRYVVAHNLSVVDLGCGDLEVCRFLSFRSYLGVDEAPQALEIARQKRPDWSFQLAPVDASAGPVADAAICFEVLIHAPSQKAAKALIDTLVSCASQRIVVSGYDHPVPKSSIIYFHEPLHNMLERIPGWNAPVLVTRYENLSVYVMDRENANLPHPEPFDDTDTHPFTWDALTKLERSMNEIRAQISQQFSAQSQQKCPEEGRLIAAPPIVGNEPIVSVIVAFRNERERIGRFLRTLSEQNEPSFEVHLVDDGSDDESGEIVSDFARKDSRFILWDNTDSRGPSARRNQGMEASNGKFLLFADADDELTPDALQYLLDLSLRNRSEVVRGSHMFCFENGDSSPNTFDQYHQPDINGVTYAAMPSLVFLYTSWNMLIDRKYLEETGIRFDETLLLGEDRLFNQQLFAASRSISLTKKITYRWIRDRTSTRHLSYSRSSDARINSIHAFLSLMFKLPEAGARHRELAQAAMFWEIYHDFLKTGSPAELTHDSGVRLGHIVDMLDFPDCLLQDPSVKGWSREEMSNARSAYLRMRRTRTFE</sequence>
<evidence type="ECO:0000313" key="4">
    <source>
        <dbReference type="EMBL" id="TMV09060.1"/>
    </source>
</evidence>
<accession>A0ABY2X1H5</accession>
<keyword evidence="5" id="KW-1185">Reference proteome</keyword>
<dbReference type="EMBL" id="VCPD01000002">
    <property type="protein sequence ID" value="TMV09060.1"/>
    <property type="molecule type" value="Genomic_DNA"/>
</dbReference>
<gene>
    <name evidence="4" type="ORF">FGK63_08045</name>
</gene>
<dbReference type="SUPFAM" id="SSF53335">
    <property type="entry name" value="S-adenosyl-L-methionine-dependent methyltransferases"/>
    <property type="match status" value="1"/>
</dbReference>
<dbReference type="InterPro" id="IPR001173">
    <property type="entry name" value="Glyco_trans_2-like"/>
</dbReference>
<proteinExistence type="predicted"/>
<keyword evidence="1" id="KW-0328">Glycosyltransferase</keyword>
<dbReference type="Gene3D" id="3.90.550.10">
    <property type="entry name" value="Spore Coat Polysaccharide Biosynthesis Protein SpsA, Chain A"/>
    <property type="match status" value="1"/>
</dbReference>
<organism evidence="4 5">
    <name type="scientific">Ruegeria sediminis</name>
    <dbReference type="NCBI Taxonomy" id="2583820"/>
    <lineage>
        <taxon>Bacteria</taxon>
        <taxon>Pseudomonadati</taxon>
        <taxon>Pseudomonadota</taxon>
        <taxon>Alphaproteobacteria</taxon>
        <taxon>Rhodobacterales</taxon>
        <taxon>Roseobacteraceae</taxon>
        <taxon>Ruegeria</taxon>
    </lineage>
</organism>
<keyword evidence="2" id="KW-0808">Transferase</keyword>
<comment type="caution">
    <text evidence="4">The sequence shown here is derived from an EMBL/GenBank/DDBJ whole genome shotgun (WGS) entry which is preliminary data.</text>
</comment>
<name>A0ABY2X1H5_9RHOB</name>
<dbReference type="PANTHER" id="PTHR22916">
    <property type="entry name" value="GLYCOSYLTRANSFERASE"/>
    <property type="match status" value="1"/>
</dbReference>
<dbReference type="InterPro" id="IPR029063">
    <property type="entry name" value="SAM-dependent_MTases_sf"/>
</dbReference>
<reference evidence="4 5" key="1">
    <citation type="submission" date="2019-05" db="EMBL/GenBank/DDBJ databases">
        <title>Ruegeria sp. nov., isolated from tidal flat.</title>
        <authorList>
            <person name="Kim W."/>
        </authorList>
    </citation>
    <scope>NUCLEOTIDE SEQUENCE [LARGE SCALE GENOMIC DNA]</scope>
    <source>
        <strain evidence="4 5">CAU 1488</strain>
    </source>
</reference>
<dbReference type="Proteomes" id="UP001193035">
    <property type="component" value="Unassembled WGS sequence"/>
</dbReference>
<evidence type="ECO:0000259" key="3">
    <source>
        <dbReference type="Pfam" id="PF00535"/>
    </source>
</evidence>
<dbReference type="SUPFAM" id="SSF53448">
    <property type="entry name" value="Nucleotide-diphospho-sugar transferases"/>
    <property type="match status" value="1"/>
</dbReference>
<feature type="domain" description="Glycosyltransferase 2-like" evidence="3">
    <location>
        <begin position="422"/>
        <end position="587"/>
    </location>
</feature>
<dbReference type="Pfam" id="PF00535">
    <property type="entry name" value="Glycos_transf_2"/>
    <property type="match status" value="1"/>
</dbReference>
<evidence type="ECO:0000313" key="5">
    <source>
        <dbReference type="Proteomes" id="UP001193035"/>
    </source>
</evidence>
<dbReference type="InterPro" id="IPR029044">
    <property type="entry name" value="Nucleotide-diphossugar_trans"/>
</dbReference>